<dbReference type="PANTHER" id="PTHR41521:SF4">
    <property type="entry name" value="BLR0684 PROTEIN"/>
    <property type="match status" value="1"/>
</dbReference>
<accession>A0A558DFU4</accession>
<dbReference type="PANTHER" id="PTHR41521">
    <property type="match status" value="1"/>
</dbReference>
<dbReference type="InterPro" id="IPR011008">
    <property type="entry name" value="Dimeric_a/b-barrel"/>
</dbReference>
<dbReference type="EMBL" id="VMRY01000003">
    <property type="protein sequence ID" value="TVT59891.1"/>
    <property type="molecule type" value="Genomic_DNA"/>
</dbReference>
<sequence length="96" mass="10920">MSAYLIVDTKINNPEVYEEYKKLAKPIAEKFGGVYRARGGEMDVRETDLWTPTRVVIIEFPDMKSAQAFVDSEEYAPVKPMRLDNAECTLLILEGC</sequence>
<comment type="caution">
    <text evidence="2">The sequence shown here is derived from an EMBL/GenBank/DDBJ whole genome shotgun (WGS) entry which is preliminary data.</text>
</comment>
<dbReference type="STRING" id="1543721.AAY24_00980"/>
<protein>
    <submittedName>
        <fullName evidence="2">DUF1330 domain-containing protein</fullName>
    </submittedName>
</protein>
<organism evidence="2 3">
    <name type="scientific">Sedimenticola thiotaurini</name>
    <dbReference type="NCBI Taxonomy" id="1543721"/>
    <lineage>
        <taxon>Bacteria</taxon>
        <taxon>Pseudomonadati</taxon>
        <taxon>Pseudomonadota</taxon>
        <taxon>Gammaproteobacteria</taxon>
        <taxon>Chromatiales</taxon>
        <taxon>Sedimenticolaceae</taxon>
        <taxon>Sedimenticola</taxon>
    </lineage>
</organism>
<dbReference type="Gene3D" id="3.30.70.100">
    <property type="match status" value="1"/>
</dbReference>
<evidence type="ECO:0000313" key="2">
    <source>
        <dbReference type="EMBL" id="TVT59891.1"/>
    </source>
</evidence>
<reference evidence="2 3" key="1">
    <citation type="submission" date="2019-07" db="EMBL/GenBank/DDBJ databases">
        <title>The pathways for chlorine oxyanion respiration interact through the shared metabolite chlorate.</title>
        <authorList>
            <person name="Barnum T.P."/>
            <person name="Cheng Y."/>
            <person name="Hill K.A."/>
            <person name="Lucas L.N."/>
            <person name="Carlson H.K."/>
            <person name="Coates J.D."/>
        </authorList>
    </citation>
    <scope>NUCLEOTIDE SEQUENCE [LARGE SCALE GENOMIC DNA]</scope>
    <source>
        <strain evidence="2">BK-3</strain>
    </source>
</reference>
<gene>
    <name evidence="2" type="ORF">FHK82_02630</name>
</gene>
<proteinExistence type="predicted"/>
<feature type="domain" description="DUF1330" evidence="1">
    <location>
        <begin position="2"/>
        <end position="96"/>
    </location>
</feature>
<evidence type="ECO:0000259" key="1">
    <source>
        <dbReference type="Pfam" id="PF07045"/>
    </source>
</evidence>
<dbReference type="Pfam" id="PF07045">
    <property type="entry name" value="DUF1330"/>
    <property type="match status" value="1"/>
</dbReference>
<dbReference type="InterPro" id="IPR010753">
    <property type="entry name" value="DUF1330"/>
</dbReference>
<dbReference type="SUPFAM" id="SSF54909">
    <property type="entry name" value="Dimeric alpha+beta barrel"/>
    <property type="match status" value="1"/>
</dbReference>
<name>A0A558DFU4_9GAMM</name>
<dbReference type="Proteomes" id="UP000317355">
    <property type="component" value="Unassembled WGS sequence"/>
</dbReference>
<dbReference type="AlphaFoldDB" id="A0A558DFU4"/>
<evidence type="ECO:0000313" key="3">
    <source>
        <dbReference type="Proteomes" id="UP000317355"/>
    </source>
</evidence>